<keyword evidence="3" id="KW-1185">Reference proteome</keyword>
<sequence>MSHGRSSPPARKTDTPGQRTARDSCCPKGAGAGDKRPGIGPIVAIVLTKDETSAMRRMMIAATAALAVSFAGSVAGDHRALAQESAPAETAPEAAAPRGEATFLKPLGRLASILGSIHFLRTLCGDTDAAIWRQKMEELLAEQAPGDADRRYLIGSFNSGYRAFESTYRECTPAARVAVNRYQGEGVTLAREISARYGN</sequence>
<evidence type="ECO:0000313" key="2">
    <source>
        <dbReference type="EMBL" id="EAS48622.1"/>
    </source>
</evidence>
<comment type="caution">
    <text evidence="2">The sequence shown here is derived from an EMBL/GenBank/DDBJ whole genome shotgun (WGS) entry which is preliminary data.</text>
</comment>
<dbReference type="NCBIfam" id="TIGR02301">
    <property type="entry name" value="TIGR02301 family protein"/>
    <property type="match status" value="1"/>
</dbReference>
<proteinExistence type="predicted"/>
<dbReference type="EMBL" id="AAPJ01000008">
    <property type="protein sequence ID" value="EAS48622.1"/>
    <property type="molecule type" value="Genomic_DNA"/>
</dbReference>
<name>Q1YEH0_AURMS</name>
<dbReference type="AlphaFoldDB" id="Q1YEH0"/>
<dbReference type="InterPro" id="IPR012645">
    <property type="entry name" value="CHP02301"/>
</dbReference>
<organism evidence="2 3">
    <name type="scientific">Aurantimonas manganoxydans (strain ATCC BAA-1229 / DSM 21871 / SI85-9A1)</name>
    <dbReference type="NCBI Taxonomy" id="287752"/>
    <lineage>
        <taxon>Bacteria</taxon>
        <taxon>Pseudomonadati</taxon>
        <taxon>Pseudomonadota</taxon>
        <taxon>Alphaproteobacteria</taxon>
        <taxon>Hyphomicrobiales</taxon>
        <taxon>Aurantimonadaceae</taxon>
        <taxon>Aurantimonas</taxon>
    </lineage>
</organism>
<dbReference type="Pfam" id="PF09539">
    <property type="entry name" value="DUF2385"/>
    <property type="match status" value="1"/>
</dbReference>
<evidence type="ECO:0000256" key="1">
    <source>
        <dbReference type="SAM" id="MobiDB-lite"/>
    </source>
</evidence>
<evidence type="ECO:0008006" key="4">
    <source>
        <dbReference type="Google" id="ProtNLM"/>
    </source>
</evidence>
<feature type="region of interest" description="Disordered" evidence="1">
    <location>
        <begin position="1"/>
        <end position="33"/>
    </location>
</feature>
<dbReference type="HOGENOM" id="CLU_118542_1_0_5"/>
<accession>Q1YEH0</accession>
<dbReference type="BioCyc" id="AURANTIMONAS:SI859A1_01106-MONOMER"/>
<reference evidence="2 3" key="1">
    <citation type="journal article" date="2008" name="Appl. Environ. Microbiol.">
        <title>Genomic insights into Mn(II) oxidation by the marine alphaproteobacterium Aurantimonas sp. strain SI85-9A1.</title>
        <authorList>
            <person name="Dick G.J."/>
            <person name="Podell S."/>
            <person name="Johnson H.A."/>
            <person name="Rivera-Espinoza Y."/>
            <person name="Bernier-Latmani R."/>
            <person name="McCarthy J.K."/>
            <person name="Torpey J.W."/>
            <person name="Clement B.G."/>
            <person name="Gaasterland T."/>
            <person name="Tebo B.M."/>
        </authorList>
    </citation>
    <scope>NUCLEOTIDE SEQUENCE [LARGE SCALE GENOMIC DNA]</scope>
    <source>
        <strain evidence="2 3">SI85-9A1</strain>
    </source>
</reference>
<evidence type="ECO:0000313" key="3">
    <source>
        <dbReference type="Proteomes" id="UP000000321"/>
    </source>
</evidence>
<protein>
    <recommendedName>
        <fullName evidence="4">TIGR02301 family protein</fullName>
    </recommendedName>
</protein>
<gene>
    <name evidence="2" type="ORF">SI859A1_01106</name>
</gene>
<dbReference type="Proteomes" id="UP000000321">
    <property type="component" value="Unassembled WGS sequence"/>
</dbReference>